<gene>
    <name evidence="4" type="ORF">F0L68_37600</name>
</gene>
<dbReference type="AlphaFoldDB" id="A0A5B2WKY0"/>
<comment type="caution">
    <text evidence="4">The sequence shown here is derived from an EMBL/GenBank/DDBJ whole genome shotgun (WGS) entry which is preliminary data.</text>
</comment>
<keyword evidence="3" id="KW-0732">Signal</keyword>
<reference evidence="4 5" key="2">
    <citation type="submission" date="2019-09" db="EMBL/GenBank/DDBJ databases">
        <authorList>
            <person name="Jin C."/>
        </authorList>
    </citation>
    <scope>NUCLEOTIDE SEQUENCE [LARGE SCALE GENOMIC DNA]</scope>
    <source>
        <strain evidence="4 5">AN110305</strain>
    </source>
</reference>
<evidence type="ECO:0000256" key="3">
    <source>
        <dbReference type="SAM" id="SignalP"/>
    </source>
</evidence>
<dbReference type="OrthoDB" id="3797035at2"/>
<evidence type="ECO:0000313" key="4">
    <source>
        <dbReference type="EMBL" id="KAA2251342.1"/>
    </source>
</evidence>
<organism evidence="4 5">
    <name type="scientific">Solihabitans fulvus</name>
    <dbReference type="NCBI Taxonomy" id="1892852"/>
    <lineage>
        <taxon>Bacteria</taxon>
        <taxon>Bacillati</taxon>
        <taxon>Actinomycetota</taxon>
        <taxon>Actinomycetes</taxon>
        <taxon>Pseudonocardiales</taxon>
        <taxon>Pseudonocardiaceae</taxon>
        <taxon>Solihabitans</taxon>
    </lineage>
</organism>
<dbReference type="Proteomes" id="UP000323454">
    <property type="component" value="Unassembled WGS sequence"/>
</dbReference>
<feature type="compositionally biased region" description="Polar residues" evidence="1">
    <location>
        <begin position="763"/>
        <end position="778"/>
    </location>
</feature>
<keyword evidence="2" id="KW-1133">Transmembrane helix</keyword>
<keyword evidence="5" id="KW-1185">Reference proteome</keyword>
<feature type="region of interest" description="Disordered" evidence="1">
    <location>
        <begin position="761"/>
        <end position="806"/>
    </location>
</feature>
<feature type="transmembrane region" description="Helical" evidence="2">
    <location>
        <begin position="730"/>
        <end position="750"/>
    </location>
</feature>
<dbReference type="PROSITE" id="PS51257">
    <property type="entry name" value="PROKAR_LIPOPROTEIN"/>
    <property type="match status" value="1"/>
</dbReference>
<proteinExistence type="predicted"/>
<name>A0A5B2WKY0_9PSEU</name>
<keyword evidence="2" id="KW-0812">Transmembrane</keyword>
<feature type="compositionally biased region" description="Polar residues" evidence="1">
    <location>
        <begin position="454"/>
        <end position="463"/>
    </location>
</feature>
<evidence type="ECO:0000256" key="2">
    <source>
        <dbReference type="SAM" id="Phobius"/>
    </source>
</evidence>
<evidence type="ECO:0008006" key="6">
    <source>
        <dbReference type="Google" id="ProtNLM"/>
    </source>
</evidence>
<feature type="signal peptide" evidence="3">
    <location>
        <begin position="1"/>
        <end position="24"/>
    </location>
</feature>
<sequence length="806" mass="83011">MRRLLCSAVAVGFVLAVGCTGAAAEPNTAAGSGKTPLPPATARAVWSNPVHGVLSTLQSSAQLRMEIDQLTPRVVKADGPPEVTISGKVTNVGENRISDLTLRLERGDPVPDENALRTALREPAADDVVHSVWVSIAPVLQRGQEAPFTLTVPLTGEPGPTLAVDKPGIYPLLANINGTPDYNNGHAAQLATLSTLLPVLGLPGGTPVKPATPAKLTVLWPLVDQPRLVRAGPDGEAVLTAKATQATKSTPGDQAILTDDTLPGLLTLGGRLNNLLAEYESRASATAAYSLCLAIDPELLQTVYAMSKGYQVAGGAQGRGQDIAKRWLDRLTLAARGHCVLALPYADADLVALTRAGLGDLTKFALDASAVVQNILEVQPLTNLAWPYGGVLDDKTTAELADRGVTTVLLDPKGLTGAPGAGPVRLDRAGGATTTAVRTDQLVSDALGNPGQPTPANRTSASADTKAVSVQNALAALVLQTGFEGSGQNLVVTPPRTWDAPAGELKVFLDTVQSLFDSQAATATPLQDLAPAAGAPAPQQGATLNYPAQAASNEIPKAITDDVRAARDVVAGLADSMTQEDRNGATPASVTNPLREGLLRVTANSWRGNDGAARAALTSAQNQIGAVQAAVAVVQPENTYSMGSGNAPVPVTVANKLPVQVRARVVFDDAAGFRQKSVEDWNLPAGASRVVLVPIEVLRSGRLSINVRVTTPGGVPLGADAARLEISSSASGTIVLIITVVAGAVLVLLVGRRLYRRIRGGRTSTQPGVGESASQQDNGPAEPPEKSAQGVGTHTLGAGEERSGGR</sequence>
<feature type="chain" id="PRO_5023064249" description="Glycoprotein" evidence="3">
    <location>
        <begin position="25"/>
        <end position="806"/>
    </location>
</feature>
<dbReference type="EMBL" id="VUOB01000083">
    <property type="protein sequence ID" value="KAA2251342.1"/>
    <property type="molecule type" value="Genomic_DNA"/>
</dbReference>
<protein>
    <recommendedName>
        <fullName evidence="6">Glycoprotein</fullName>
    </recommendedName>
</protein>
<reference evidence="4 5" key="1">
    <citation type="submission" date="2019-09" db="EMBL/GenBank/DDBJ databases">
        <title>Goodfellowia gen. nov., a new genus of the Pseudonocardineae related to Actinoalloteichus, containing Goodfellowia coeruleoviolacea gen. nov., comb. nov. gen. nov., comb. nov.</title>
        <authorList>
            <person name="Labeda D."/>
        </authorList>
    </citation>
    <scope>NUCLEOTIDE SEQUENCE [LARGE SCALE GENOMIC DNA]</scope>
    <source>
        <strain evidence="4 5">AN110305</strain>
    </source>
</reference>
<dbReference type="RefSeq" id="WP_149854684.1">
    <property type="nucleotide sequence ID" value="NZ_VUOB01000083.1"/>
</dbReference>
<accession>A0A5B2WKY0</accession>
<feature type="region of interest" description="Disordered" evidence="1">
    <location>
        <begin position="442"/>
        <end position="463"/>
    </location>
</feature>
<keyword evidence="2" id="KW-0472">Membrane</keyword>
<evidence type="ECO:0000256" key="1">
    <source>
        <dbReference type="SAM" id="MobiDB-lite"/>
    </source>
</evidence>
<evidence type="ECO:0000313" key="5">
    <source>
        <dbReference type="Proteomes" id="UP000323454"/>
    </source>
</evidence>